<keyword evidence="1" id="KW-1133">Transmembrane helix</keyword>
<name>A0A2R7Y994_9CREN</name>
<evidence type="ECO:0000313" key="3">
    <source>
        <dbReference type="Proteomes" id="UP000244093"/>
    </source>
</evidence>
<keyword evidence="1" id="KW-0472">Membrane</keyword>
<accession>A0A2R7Y994</accession>
<evidence type="ECO:0000313" key="2">
    <source>
        <dbReference type="EMBL" id="PUA33967.1"/>
    </source>
</evidence>
<feature type="transmembrane region" description="Helical" evidence="1">
    <location>
        <begin position="295"/>
        <end position="314"/>
    </location>
</feature>
<keyword evidence="1" id="KW-0812">Transmembrane</keyword>
<dbReference type="AlphaFoldDB" id="A0A2R7Y994"/>
<dbReference type="EMBL" id="NBVN01000001">
    <property type="protein sequence ID" value="PUA33967.1"/>
    <property type="molecule type" value="Genomic_DNA"/>
</dbReference>
<organism evidence="2 3">
    <name type="scientific">Zestosphaera tikiterensis</name>
    <dbReference type="NCBI Taxonomy" id="1973259"/>
    <lineage>
        <taxon>Archaea</taxon>
        <taxon>Thermoproteota</taxon>
        <taxon>Thermoprotei</taxon>
        <taxon>Desulfurococcales</taxon>
        <taxon>Desulfurococcaceae</taxon>
        <taxon>Zestosphaera</taxon>
    </lineage>
</organism>
<protein>
    <submittedName>
        <fullName evidence="2">Uncharacterized protein</fullName>
    </submittedName>
</protein>
<dbReference type="Proteomes" id="UP000244093">
    <property type="component" value="Unassembled WGS sequence"/>
</dbReference>
<evidence type="ECO:0000256" key="1">
    <source>
        <dbReference type="SAM" id="Phobius"/>
    </source>
</evidence>
<reference evidence="2 3" key="1">
    <citation type="journal article" date="2018" name="Syst. Appl. Microbiol.">
        <title>A new symbiotic nanoarchaeote (Candidatus Nanoclepta minutus) and its host (Zestosphaera tikiterensis gen. nov., sp. nov.) from a New Zealand hot spring.</title>
        <authorList>
            <person name="St John E."/>
            <person name="Liu Y."/>
            <person name="Podar M."/>
            <person name="Stott M.B."/>
            <person name="Meneghin J."/>
            <person name="Chen Z."/>
            <person name="Lagutin K."/>
            <person name="Mitchell K."/>
            <person name="Reysenbach A.L."/>
        </authorList>
    </citation>
    <scope>NUCLEOTIDE SEQUENCE [LARGE SCALE GENOMIC DNA]</scope>
    <source>
        <strain evidence="2">NZ3</strain>
    </source>
</reference>
<gene>
    <name evidence="2" type="ORF">B7O98_00690</name>
</gene>
<proteinExistence type="predicted"/>
<comment type="caution">
    <text evidence="2">The sequence shown here is derived from an EMBL/GenBank/DDBJ whole genome shotgun (WGS) entry which is preliminary data.</text>
</comment>
<sequence>MMCTSGKTSSYLYVMMLLIVSSSLTPVLKTSNTSYVADNDLETCLNVVKTLVSRYIPSLKLNLSKYEVLNEQVYTQYTGFKTQVFKLNLSNAVKLEVTTSIINQACYAIKFEVTLDFRGLNATEQQTLPNIISDGIVEMFNDFKKSMSSYSNVSIVGGQLIINETPVYFFKKDVVSLTPATLTYRIYSAPPLSFYTVFNEYPLLEGLVKTSHIRFNLSEVEALDKLKKFNVSSYKKVFKAFLIYETQLRPAYIVVIDPSTTAVVMGDTGEAYHPLYSKSTTAAVGRTNEYPTITYVIYSMLLVVVLALAFLIYFTRLRSRR</sequence>